<keyword evidence="3" id="KW-1185">Reference proteome</keyword>
<feature type="region of interest" description="Disordered" evidence="1">
    <location>
        <begin position="38"/>
        <end position="73"/>
    </location>
</feature>
<feature type="compositionally biased region" description="Basic and acidic residues" evidence="1">
    <location>
        <begin position="48"/>
        <end position="60"/>
    </location>
</feature>
<dbReference type="Proteomes" id="UP000663970">
    <property type="component" value="Unassembled WGS sequence"/>
</dbReference>
<accession>A0ABS3DWP0</accession>
<sequence length="73" mass="8135">MSGGAFLLIILSLLGLPILWGMIGDKFGRNTNRFYGDELNKHQKRGREKVYEENTRHTGPRDNPPMGGGGDFS</sequence>
<organism evidence="2 3">
    <name type="scientific">Halobacillus kuroshimensis</name>
    <dbReference type="NCBI Taxonomy" id="302481"/>
    <lineage>
        <taxon>Bacteria</taxon>
        <taxon>Bacillati</taxon>
        <taxon>Bacillota</taxon>
        <taxon>Bacilli</taxon>
        <taxon>Bacillales</taxon>
        <taxon>Bacillaceae</taxon>
        <taxon>Halobacillus</taxon>
    </lineage>
</organism>
<evidence type="ECO:0000313" key="3">
    <source>
        <dbReference type="Proteomes" id="UP000663970"/>
    </source>
</evidence>
<gene>
    <name evidence="2" type="ORF">JF544_10980</name>
</gene>
<comment type="caution">
    <text evidence="2">The sequence shown here is derived from an EMBL/GenBank/DDBJ whole genome shotgun (WGS) entry which is preliminary data.</text>
</comment>
<dbReference type="EMBL" id="JAEKJY010000003">
    <property type="protein sequence ID" value="MBN8235775.1"/>
    <property type="molecule type" value="Genomic_DNA"/>
</dbReference>
<proteinExistence type="predicted"/>
<evidence type="ECO:0000256" key="1">
    <source>
        <dbReference type="SAM" id="MobiDB-lite"/>
    </source>
</evidence>
<reference evidence="2 3" key="1">
    <citation type="submission" date="2020-12" db="EMBL/GenBank/DDBJ databases">
        <title>Oil enriched cultivation method for isolating marine PHA-producing bacteria.</title>
        <authorList>
            <person name="Zheng W."/>
            <person name="Yu S."/>
            <person name="Huang Y."/>
        </authorList>
    </citation>
    <scope>NUCLEOTIDE SEQUENCE [LARGE SCALE GENOMIC DNA]</scope>
    <source>
        <strain evidence="2 3">SY-2-6</strain>
    </source>
</reference>
<evidence type="ECO:0000313" key="2">
    <source>
        <dbReference type="EMBL" id="MBN8235775.1"/>
    </source>
</evidence>
<protein>
    <submittedName>
        <fullName evidence="2">Uncharacterized protein</fullName>
    </submittedName>
</protein>
<dbReference type="RefSeq" id="WP_206933916.1">
    <property type="nucleotide sequence ID" value="NZ_JAEKJY010000003.1"/>
</dbReference>
<name>A0ABS3DWP0_9BACI</name>